<dbReference type="SUPFAM" id="SSF55961">
    <property type="entry name" value="Bet v1-like"/>
    <property type="match status" value="1"/>
</dbReference>
<organism evidence="1">
    <name type="scientific">Roseihalotalea indica</name>
    <dbReference type="NCBI Taxonomy" id="2867963"/>
    <lineage>
        <taxon>Bacteria</taxon>
        <taxon>Pseudomonadati</taxon>
        <taxon>Bacteroidota</taxon>
        <taxon>Cytophagia</taxon>
        <taxon>Cytophagales</taxon>
        <taxon>Catalimonadaceae</taxon>
        <taxon>Roseihalotalea</taxon>
    </lineage>
</organism>
<proteinExistence type="predicted"/>
<gene>
    <name evidence="1" type="ORF">K4G66_27675</name>
</gene>
<name>A0AA49GPU4_9BACT</name>
<sequence length="190" mass="21768">MLNLTASHWQLIDEQDSIRVFVKDNPNGYKSVRMMLNIHGSLENLQARLQDVKGYTDWVYRCISSTQLSKAGDSILEYQVITDFPFPFKDRILTVRSSQKMDDTGILYSQSSAVPIIDTHDQYAVIHHFTSLWKINPISPDKLSIVYEVTTEPGGDIPVWLYNMAVEQGPLKTMKNLKYLIEEPAISTKR</sequence>
<protein>
    <recommendedName>
        <fullName evidence="2">START domain-containing protein</fullName>
    </recommendedName>
</protein>
<reference evidence="1" key="2">
    <citation type="journal article" date="2024" name="Antonie Van Leeuwenhoek">
        <title>Roseihalotalea indica gen. nov., sp. nov., a halophilic Bacteroidetes from mesopelagic Southwest Indian Ocean with higher carbohydrate metabolic potential.</title>
        <authorList>
            <person name="Chen B."/>
            <person name="Zhang M."/>
            <person name="Lin D."/>
            <person name="Ye J."/>
            <person name="Tang K."/>
        </authorList>
    </citation>
    <scope>NUCLEOTIDE SEQUENCE</scope>
    <source>
        <strain evidence="1">TK19036</strain>
    </source>
</reference>
<dbReference type="InterPro" id="IPR028347">
    <property type="entry name" value="START_dom_prot"/>
</dbReference>
<dbReference type="Gene3D" id="3.30.530.20">
    <property type="match status" value="1"/>
</dbReference>
<dbReference type="PIRSF" id="PIRSF039033">
    <property type="entry name" value="START_dom"/>
    <property type="match status" value="1"/>
</dbReference>
<reference evidence="1" key="1">
    <citation type="journal article" date="2023" name="Comput. Struct. Biotechnol. J.">
        <title>Discovery of a novel marine Bacteroidetes with a rich repertoire of carbohydrate-active enzymes.</title>
        <authorList>
            <person name="Chen B."/>
            <person name="Liu G."/>
            <person name="Chen Q."/>
            <person name="Wang H."/>
            <person name="Liu L."/>
            <person name="Tang K."/>
        </authorList>
    </citation>
    <scope>NUCLEOTIDE SEQUENCE</scope>
    <source>
        <strain evidence="1">TK19036</strain>
    </source>
</reference>
<accession>A0AA49GPU4</accession>
<evidence type="ECO:0008006" key="2">
    <source>
        <dbReference type="Google" id="ProtNLM"/>
    </source>
</evidence>
<dbReference type="AlphaFoldDB" id="A0AA49GPU4"/>
<evidence type="ECO:0000313" key="1">
    <source>
        <dbReference type="EMBL" id="WKN36151.1"/>
    </source>
</evidence>
<dbReference type="EMBL" id="CP120682">
    <property type="protein sequence ID" value="WKN36151.1"/>
    <property type="molecule type" value="Genomic_DNA"/>
</dbReference>
<dbReference type="InterPro" id="IPR023393">
    <property type="entry name" value="START-like_dom_sf"/>
</dbReference>